<dbReference type="InParanoid" id="A0A1Y2BLH5"/>
<dbReference type="STRING" id="71784.A0A1Y2BLH5"/>
<dbReference type="EMBL" id="MCFC01000001">
    <property type="protein sequence ID" value="ORY35628.1"/>
    <property type="molecule type" value="Genomic_DNA"/>
</dbReference>
<sequence>MSEITLVPMTKGDIPTIMALSSAAFSTDKHSLFKAYEKGGTVADELQPEEDIERYFDIGRVRMIKACIKEDGDGDDNTGNKEEGRTTGDGEDGKESGKMIGFTNWGMWPVRFDDPELSEVLKVKEIEMADQHIPFTAPVPPPSLPLSTTPRIEYLGAITHEHLMALQIRLNAASLPNPVLYCLGITVSPEYQSRGVAGKLLADLCQFADHHHASCWIHLSDHLGGKKALERNGFQQVAQLEIDLDKWATKKRQDGQNWGSYTHRYFRREAKGVNPQ</sequence>
<dbReference type="InterPro" id="IPR000182">
    <property type="entry name" value="GNAT_dom"/>
</dbReference>
<dbReference type="Pfam" id="PF00583">
    <property type="entry name" value="Acetyltransf_1"/>
    <property type="match status" value="1"/>
</dbReference>
<accession>A0A1Y2BLH5</accession>
<dbReference type="InterPro" id="IPR016181">
    <property type="entry name" value="Acyl_CoA_acyltransferase"/>
</dbReference>
<gene>
    <name evidence="3" type="ORF">BCR39DRAFT_511197</name>
</gene>
<evidence type="ECO:0000313" key="3">
    <source>
        <dbReference type="EMBL" id="ORY35628.1"/>
    </source>
</evidence>
<dbReference type="CDD" id="cd04301">
    <property type="entry name" value="NAT_SF"/>
    <property type="match status" value="1"/>
</dbReference>
<organism evidence="3 4">
    <name type="scientific">Naematelia encephala</name>
    <dbReference type="NCBI Taxonomy" id="71784"/>
    <lineage>
        <taxon>Eukaryota</taxon>
        <taxon>Fungi</taxon>
        <taxon>Dikarya</taxon>
        <taxon>Basidiomycota</taxon>
        <taxon>Agaricomycotina</taxon>
        <taxon>Tremellomycetes</taxon>
        <taxon>Tremellales</taxon>
        <taxon>Naemateliaceae</taxon>
        <taxon>Naematelia</taxon>
    </lineage>
</organism>
<feature type="region of interest" description="Disordered" evidence="1">
    <location>
        <begin position="70"/>
        <end position="96"/>
    </location>
</feature>
<evidence type="ECO:0000313" key="4">
    <source>
        <dbReference type="Proteomes" id="UP000193986"/>
    </source>
</evidence>
<protein>
    <recommendedName>
        <fullName evidence="2">N-acetyltransferase domain-containing protein</fullName>
    </recommendedName>
</protein>
<name>A0A1Y2BLH5_9TREE</name>
<dbReference type="OrthoDB" id="2838915at2759"/>
<evidence type="ECO:0000256" key="1">
    <source>
        <dbReference type="SAM" id="MobiDB-lite"/>
    </source>
</evidence>
<dbReference type="Gene3D" id="3.40.630.30">
    <property type="match status" value="1"/>
</dbReference>
<feature type="domain" description="N-acetyltransferase" evidence="2">
    <location>
        <begin position="176"/>
        <end position="234"/>
    </location>
</feature>
<proteinExistence type="predicted"/>
<dbReference type="SUPFAM" id="SSF55729">
    <property type="entry name" value="Acyl-CoA N-acyltransferases (Nat)"/>
    <property type="match status" value="1"/>
</dbReference>
<dbReference type="Proteomes" id="UP000193986">
    <property type="component" value="Unassembled WGS sequence"/>
</dbReference>
<dbReference type="GO" id="GO:0016747">
    <property type="term" value="F:acyltransferase activity, transferring groups other than amino-acyl groups"/>
    <property type="evidence" value="ECO:0007669"/>
    <property type="project" value="InterPro"/>
</dbReference>
<keyword evidence="4" id="KW-1185">Reference proteome</keyword>
<evidence type="ECO:0000259" key="2">
    <source>
        <dbReference type="Pfam" id="PF00583"/>
    </source>
</evidence>
<reference evidence="3 4" key="1">
    <citation type="submission" date="2016-07" db="EMBL/GenBank/DDBJ databases">
        <title>Pervasive Adenine N6-methylation of Active Genes in Fungi.</title>
        <authorList>
            <consortium name="DOE Joint Genome Institute"/>
            <person name="Mondo S.J."/>
            <person name="Dannebaum R.O."/>
            <person name="Kuo R.C."/>
            <person name="Labutti K."/>
            <person name="Haridas S."/>
            <person name="Kuo A."/>
            <person name="Salamov A."/>
            <person name="Ahrendt S.R."/>
            <person name="Lipzen A."/>
            <person name="Sullivan W."/>
            <person name="Andreopoulos W.B."/>
            <person name="Clum A."/>
            <person name="Lindquist E."/>
            <person name="Daum C."/>
            <person name="Ramamoorthy G.K."/>
            <person name="Gryganskyi A."/>
            <person name="Culley D."/>
            <person name="Magnuson J.K."/>
            <person name="James T.Y."/>
            <person name="O'Malley M.A."/>
            <person name="Stajich J.E."/>
            <person name="Spatafora J.W."/>
            <person name="Visel A."/>
            <person name="Grigoriev I.V."/>
        </authorList>
    </citation>
    <scope>NUCLEOTIDE SEQUENCE [LARGE SCALE GENOMIC DNA]</scope>
    <source>
        <strain evidence="3 4">68-887.2</strain>
    </source>
</reference>
<comment type="caution">
    <text evidence="3">The sequence shown here is derived from an EMBL/GenBank/DDBJ whole genome shotgun (WGS) entry which is preliminary data.</text>
</comment>
<dbReference type="AlphaFoldDB" id="A0A1Y2BLH5"/>
<feature type="compositionally biased region" description="Basic and acidic residues" evidence="1">
    <location>
        <begin position="78"/>
        <end position="96"/>
    </location>
</feature>